<dbReference type="Gramene" id="GBG74312">
    <property type="protein sequence ID" value="GBG74312"/>
    <property type="gene ID" value="CBR_g18723"/>
</dbReference>
<reference evidence="4 5" key="1">
    <citation type="journal article" date="2018" name="Cell">
        <title>The Chara Genome: Secondary Complexity and Implications for Plant Terrestrialization.</title>
        <authorList>
            <person name="Nishiyama T."/>
            <person name="Sakayama H."/>
            <person name="Vries J.D."/>
            <person name="Buschmann H."/>
            <person name="Saint-Marcoux D."/>
            <person name="Ullrich K.K."/>
            <person name="Haas F.B."/>
            <person name="Vanderstraeten L."/>
            <person name="Becker D."/>
            <person name="Lang D."/>
            <person name="Vosolsobe S."/>
            <person name="Rombauts S."/>
            <person name="Wilhelmsson P.K.I."/>
            <person name="Janitza P."/>
            <person name="Kern R."/>
            <person name="Heyl A."/>
            <person name="Rumpler F."/>
            <person name="Villalobos L.I.A.C."/>
            <person name="Clay J.M."/>
            <person name="Skokan R."/>
            <person name="Toyoda A."/>
            <person name="Suzuki Y."/>
            <person name="Kagoshima H."/>
            <person name="Schijlen E."/>
            <person name="Tajeshwar N."/>
            <person name="Catarino B."/>
            <person name="Hetherington A.J."/>
            <person name="Saltykova A."/>
            <person name="Bonnot C."/>
            <person name="Breuninger H."/>
            <person name="Symeonidi A."/>
            <person name="Radhakrishnan G.V."/>
            <person name="Van Nieuwerburgh F."/>
            <person name="Deforce D."/>
            <person name="Chang C."/>
            <person name="Karol K.G."/>
            <person name="Hedrich R."/>
            <person name="Ulvskov P."/>
            <person name="Glockner G."/>
            <person name="Delwiche C.F."/>
            <person name="Petrasek J."/>
            <person name="Van de Peer Y."/>
            <person name="Friml J."/>
            <person name="Beilby M."/>
            <person name="Dolan L."/>
            <person name="Kohara Y."/>
            <person name="Sugano S."/>
            <person name="Fujiyama A."/>
            <person name="Delaux P.-M."/>
            <person name="Quint M."/>
            <person name="TheiBen G."/>
            <person name="Hagemann M."/>
            <person name="Harholt J."/>
            <person name="Dunand C."/>
            <person name="Zachgo S."/>
            <person name="Langdale J."/>
            <person name="Maumus F."/>
            <person name="Straeten D.V.D."/>
            <person name="Gould S.B."/>
            <person name="Rensing S.A."/>
        </authorList>
    </citation>
    <scope>NUCLEOTIDE SEQUENCE [LARGE SCALE GENOMIC DNA]</scope>
    <source>
        <strain evidence="4 5">S276</strain>
    </source>
</reference>
<name>A0A388KWF2_CHABU</name>
<evidence type="ECO:0000256" key="1">
    <source>
        <dbReference type="ARBA" id="ARBA00004316"/>
    </source>
</evidence>
<feature type="region of interest" description="Disordered" evidence="3">
    <location>
        <begin position="174"/>
        <end position="241"/>
    </location>
</feature>
<accession>A0A388KWF2</accession>
<dbReference type="Proteomes" id="UP000265515">
    <property type="component" value="Unassembled WGS sequence"/>
</dbReference>
<sequence>MRAPTWQDAQTWKDGVLHRKMLLRFFWRLVRDCRMLCRALPLADIDHLASTSTWDEEFAKAMLLDPHNGAVSTVSYYEFIECLIRCAWALHPNLSSMSERFTTIMAQNIQPHARHDSRDSIQKEISVARGGADIEAHRPKLMKIYKFFCKFAQVDAAKSEDGIALDTATQASSRKSLTSSLHGGKKIPEASRVPVRPSGDGTKTPADSTEIQATLQRKGPQENAAANADVRPKSFRQDTSRSPSICEGNIWMCFNDLLRMLSRLDLYSPQLTPQKVLTLTTITTGDKDLMPHEHPHNYKSKIIFEEFVEILARIGVVILSAKHRVPAYALLKGPNGAWRTFDSFLEKIFYPAVKRTFPARL</sequence>
<evidence type="ECO:0000256" key="2">
    <source>
        <dbReference type="ARBA" id="ARBA00023273"/>
    </source>
</evidence>
<feature type="compositionally biased region" description="Basic and acidic residues" evidence="3">
    <location>
        <begin position="230"/>
        <end position="239"/>
    </location>
</feature>
<dbReference type="AlphaFoldDB" id="A0A388KWF2"/>
<evidence type="ECO:0000313" key="4">
    <source>
        <dbReference type="EMBL" id="GBG74312.1"/>
    </source>
</evidence>
<dbReference type="EMBL" id="BFEA01000200">
    <property type="protein sequence ID" value="GBG74312.1"/>
    <property type="molecule type" value="Genomic_DNA"/>
</dbReference>
<proteinExistence type="predicted"/>
<organism evidence="4 5">
    <name type="scientific">Chara braunii</name>
    <name type="common">Braun's stonewort</name>
    <dbReference type="NCBI Taxonomy" id="69332"/>
    <lineage>
        <taxon>Eukaryota</taxon>
        <taxon>Viridiplantae</taxon>
        <taxon>Streptophyta</taxon>
        <taxon>Charophyceae</taxon>
        <taxon>Charales</taxon>
        <taxon>Characeae</taxon>
        <taxon>Chara</taxon>
    </lineage>
</organism>
<evidence type="ECO:0000256" key="3">
    <source>
        <dbReference type="SAM" id="MobiDB-lite"/>
    </source>
</evidence>
<dbReference type="OrthoDB" id="120976at2759"/>
<dbReference type="GO" id="GO:0042995">
    <property type="term" value="C:cell projection"/>
    <property type="evidence" value="ECO:0007669"/>
    <property type="project" value="UniProtKB-SubCell"/>
</dbReference>
<comment type="subcellular location">
    <subcellularLocation>
        <location evidence="1">Cell projection</location>
    </subcellularLocation>
</comment>
<feature type="compositionally biased region" description="Polar residues" evidence="3">
    <location>
        <begin position="205"/>
        <end position="215"/>
    </location>
</feature>
<protein>
    <recommendedName>
        <fullName evidence="6">EF-hand domain-containing protein</fullName>
    </recommendedName>
</protein>
<dbReference type="PANTHER" id="PTHR46613">
    <property type="entry name" value="RADIAL SPOKE HEAD 10 HOMOLOG B-RELATED"/>
    <property type="match status" value="1"/>
</dbReference>
<keyword evidence="2" id="KW-0966">Cell projection</keyword>
<comment type="caution">
    <text evidence="4">The sequence shown here is derived from an EMBL/GenBank/DDBJ whole genome shotgun (WGS) entry which is preliminary data.</text>
</comment>
<dbReference type="PANTHER" id="PTHR46613:SF1">
    <property type="entry name" value="RADIAL SPOKE HEAD 10 HOMOLOG B-RELATED"/>
    <property type="match status" value="1"/>
</dbReference>
<evidence type="ECO:0000313" key="5">
    <source>
        <dbReference type="Proteomes" id="UP000265515"/>
    </source>
</evidence>
<evidence type="ECO:0008006" key="6">
    <source>
        <dbReference type="Google" id="ProtNLM"/>
    </source>
</evidence>
<keyword evidence="5" id="KW-1185">Reference proteome</keyword>
<gene>
    <name evidence="4" type="ORF">CBR_g18723</name>
</gene>